<feature type="transmembrane region" description="Helical" evidence="6">
    <location>
        <begin position="207"/>
        <end position="225"/>
    </location>
</feature>
<evidence type="ECO:0000313" key="8">
    <source>
        <dbReference type="EMBL" id="GAF83425.1"/>
    </source>
</evidence>
<evidence type="ECO:0000256" key="3">
    <source>
        <dbReference type="ARBA" id="ARBA00022748"/>
    </source>
</evidence>
<dbReference type="PANTHER" id="PTHR31566">
    <property type="entry name" value="CYTOCHROME C BIOGENESIS PROTEIN CCS1, CHLOROPLASTIC"/>
    <property type="match status" value="1"/>
</dbReference>
<reference evidence="8" key="1">
    <citation type="journal article" date="2014" name="Front. Microbiol.">
        <title>High frequency of phylogenetically diverse reductive dehalogenase-homologous genes in deep subseafloor sedimentary metagenomes.</title>
        <authorList>
            <person name="Kawai M."/>
            <person name="Futagami T."/>
            <person name="Toyoda A."/>
            <person name="Takaki Y."/>
            <person name="Nishi S."/>
            <person name="Hori S."/>
            <person name="Arai W."/>
            <person name="Tsubouchi T."/>
            <person name="Morono Y."/>
            <person name="Uchiyama I."/>
            <person name="Ito T."/>
            <person name="Fujiyama A."/>
            <person name="Inagaki F."/>
            <person name="Takami H."/>
        </authorList>
    </citation>
    <scope>NUCLEOTIDE SEQUENCE</scope>
    <source>
        <strain evidence="8">Expedition CK06-06</strain>
    </source>
</reference>
<sequence>GFRKNLTLSEGDILDIPNAEFKLRLDKFETEYYPDGNVRDWKSTLTVIENEKQILSKIIEVNHPLSYRGFVFYQSSYGWNWTNTSVEIWVKKRKDPSFLRKIDITVGERVRLEGENIQISFIHFIPDFVLNEKNEAATRSLQPNNPAAFIEGWEGDEKIISGWIFAKFPDFSRIHSEKETDLSFELKNFKASQYSGIEAAKDPGVNIIWLGCTFLMIGLAFAFYWPSREIKVILEETQGKTGVIVGGIASKNREDFQSEFDEIMASLRRLR</sequence>
<comment type="caution">
    <text evidence="8">The sequence shown here is derived from an EMBL/GenBank/DDBJ whole genome shotgun (WGS) entry which is preliminary data.</text>
</comment>
<dbReference type="InterPro" id="IPR007816">
    <property type="entry name" value="ResB-like_domain"/>
</dbReference>
<evidence type="ECO:0000256" key="5">
    <source>
        <dbReference type="ARBA" id="ARBA00023136"/>
    </source>
</evidence>
<feature type="domain" description="ResB-like" evidence="7">
    <location>
        <begin position="11"/>
        <end position="261"/>
    </location>
</feature>
<dbReference type="Pfam" id="PF05140">
    <property type="entry name" value="ResB"/>
    <property type="match status" value="1"/>
</dbReference>
<evidence type="ECO:0000259" key="7">
    <source>
        <dbReference type="Pfam" id="PF05140"/>
    </source>
</evidence>
<evidence type="ECO:0000256" key="4">
    <source>
        <dbReference type="ARBA" id="ARBA00022989"/>
    </source>
</evidence>
<dbReference type="GO" id="GO:0016020">
    <property type="term" value="C:membrane"/>
    <property type="evidence" value="ECO:0007669"/>
    <property type="project" value="UniProtKB-SubCell"/>
</dbReference>
<evidence type="ECO:0000256" key="6">
    <source>
        <dbReference type="SAM" id="Phobius"/>
    </source>
</evidence>
<proteinExistence type="predicted"/>
<keyword evidence="4 6" id="KW-1133">Transmembrane helix</keyword>
<name>X0U4L6_9ZZZZ</name>
<dbReference type="GO" id="GO:0017004">
    <property type="term" value="P:cytochrome complex assembly"/>
    <property type="evidence" value="ECO:0007669"/>
    <property type="project" value="UniProtKB-KW"/>
</dbReference>
<keyword evidence="2 6" id="KW-0812">Transmembrane</keyword>
<evidence type="ECO:0000256" key="2">
    <source>
        <dbReference type="ARBA" id="ARBA00022692"/>
    </source>
</evidence>
<evidence type="ECO:0000256" key="1">
    <source>
        <dbReference type="ARBA" id="ARBA00004141"/>
    </source>
</evidence>
<organism evidence="8">
    <name type="scientific">marine sediment metagenome</name>
    <dbReference type="NCBI Taxonomy" id="412755"/>
    <lineage>
        <taxon>unclassified sequences</taxon>
        <taxon>metagenomes</taxon>
        <taxon>ecological metagenomes</taxon>
    </lineage>
</organism>
<dbReference type="EMBL" id="BARS01003484">
    <property type="protein sequence ID" value="GAF83425.1"/>
    <property type="molecule type" value="Genomic_DNA"/>
</dbReference>
<keyword evidence="3" id="KW-0201">Cytochrome c-type biogenesis</keyword>
<dbReference type="AlphaFoldDB" id="X0U4L6"/>
<comment type="subcellular location">
    <subcellularLocation>
        <location evidence="1">Membrane</location>
        <topology evidence="1">Multi-pass membrane protein</topology>
    </subcellularLocation>
</comment>
<gene>
    <name evidence="8" type="ORF">S01H1_06762</name>
</gene>
<accession>X0U4L6</accession>
<protein>
    <recommendedName>
        <fullName evidence="7">ResB-like domain-containing protein</fullName>
    </recommendedName>
</protein>
<feature type="non-terminal residue" evidence="8">
    <location>
        <position position="1"/>
    </location>
</feature>
<dbReference type="InterPro" id="IPR023494">
    <property type="entry name" value="Cyt_c_bgen_Ccs1/CcsB/ResB"/>
</dbReference>
<keyword evidence="5 6" id="KW-0472">Membrane</keyword>
<dbReference type="PANTHER" id="PTHR31566:SF0">
    <property type="entry name" value="CYTOCHROME C BIOGENESIS PROTEIN CCS1, CHLOROPLASTIC"/>
    <property type="match status" value="1"/>
</dbReference>